<keyword evidence="4" id="KW-1185">Reference proteome</keyword>
<keyword evidence="2" id="KW-1133">Transmembrane helix</keyword>
<evidence type="ECO:0000313" key="4">
    <source>
        <dbReference type="Proteomes" id="UP001183388"/>
    </source>
</evidence>
<proteinExistence type="predicted"/>
<protein>
    <submittedName>
        <fullName evidence="3">HGxxPAAW family protein</fullName>
    </submittedName>
</protein>
<organism evidence="3 4">
    <name type="scientific">Streptomyces boetiae</name>
    <dbReference type="NCBI Taxonomy" id="3075541"/>
    <lineage>
        <taxon>Bacteria</taxon>
        <taxon>Bacillati</taxon>
        <taxon>Actinomycetota</taxon>
        <taxon>Actinomycetes</taxon>
        <taxon>Kitasatosporales</taxon>
        <taxon>Streptomycetaceae</taxon>
        <taxon>Streptomyces</taxon>
    </lineage>
</organism>
<accession>A0ABU2L513</accession>
<dbReference type="InterPro" id="IPR046550">
    <property type="entry name" value="DUF6704"/>
</dbReference>
<evidence type="ECO:0000313" key="3">
    <source>
        <dbReference type="EMBL" id="MDT0306646.1"/>
    </source>
</evidence>
<evidence type="ECO:0000256" key="2">
    <source>
        <dbReference type="SAM" id="Phobius"/>
    </source>
</evidence>
<keyword evidence="2" id="KW-0812">Transmembrane</keyword>
<feature type="transmembrane region" description="Helical" evidence="2">
    <location>
        <begin position="37"/>
        <end position="56"/>
    </location>
</feature>
<name>A0ABU2L513_9ACTN</name>
<reference evidence="4" key="1">
    <citation type="submission" date="2023-07" db="EMBL/GenBank/DDBJ databases">
        <title>30 novel species of actinomycetes from the DSMZ collection.</title>
        <authorList>
            <person name="Nouioui I."/>
        </authorList>
    </citation>
    <scope>NUCLEOTIDE SEQUENCE [LARGE SCALE GENOMIC DNA]</scope>
    <source>
        <strain evidence="4">DSM 44917</strain>
    </source>
</reference>
<gene>
    <name evidence="3" type="ORF">RM780_06680</name>
</gene>
<dbReference type="Proteomes" id="UP001183388">
    <property type="component" value="Unassembled WGS sequence"/>
</dbReference>
<evidence type="ECO:0000256" key="1">
    <source>
        <dbReference type="SAM" id="MobiDB-lite"/>
    </source>
</evidence>
<sequence length="98" mass="9503">MAREYHHGNTPAAWTGVLIAFVGFGVGGAFTVMAQPLGVAAGAVIVALGGVVGLIMRSMGLGQPPAQAPAHRPGAGTATVPAQSAAPDSEAEQATVGG</sequence>
<comment type="caution">
    <text evidence="3">The sequence shown here is derived from an EMBL/GenBank/DDBJ whole genome shotgun (WGS) entry which is preliminary data.</text>
</comment>
<keyword evidence="2" id="KW-0472">Membrane</keyword>
<dbReference type="RefSeq" id="WP_311629585.1">
    <property type="nucleotide sequence ID" value="NZ_JAVREN010000007.1"/>
</dbReference>
<dbReference type="NCBIfam" id="NF041681">
    <property type="entry name" value="HGxxPAAW"/>
    <property type="match status" value="1"/>
</dbReference>
<feature type="transmembrane region" description="Helical" evidence="2">
    <location>
        <begin position="12"/>
        <end position="31"/>
    </location>
</feature>
<feature type="region of interest" description="Disordered" evidence="1">
    <location>
        <begin position="63"/>
        <end position="98"/>
    </location>
</feature>
<dbReference type="Pfam" id="PF20447">
    <property type="entry name" value="DUF6704"/>
    <property type="match status" value="1"/>
</dbReference>
<dbReference type="EMBL" id="JAVREN010000007">
    <property type="protein sequence ID" value="MDT0306646.1"/>
    <property type="molecule type" value="Genomic_DNA"/>
</dbReference>